<dbReference type="Proteomes" id="UP001604277">
    <property type="component" value="Unassembled WGS sequence"/>
</dbReference>
<keyword evidence="3" id="KW-1185">Reference proteome</keyword>
<dbReference type="AlphaFoldDB" id="A0ABD1U7F7"/>
<organism evidence="2 3">
    <name type="scientific">Forsythia ovata</name>
    <dbReference type="NCBI Taxonomy" id="205694"/>
    <lineage>
        <taxon>Eukaryota</taxon>
        <taxon>Viridiplantae</taxon>
        <taxon>Streptophyta</taxon>
        <taxon>Embryophyta</taxon>
        <taxon>Tracheophyta</taxon>
        <taxon>Spermatophyta</taxon>
        <taxon>Magnoliopsida</taxon>
        <taxon>eudicotyledons</taxon>
        <taxon>Gunneridae</taxon>
        <taxon>Pentapetalae</taxon>
        <taxon>asterids</taxon>
        <taxon>lamiids</taxon>
        <taxon>Lamiales</taxon>
        <taxon>Oleaceae</taxon>
        <taxon>Forsythieae</taxon>
        <taxon>Forsythia</taxon>
    </lineage>
</organism>
<comment type="caution">
    <text evidence="2">The sequence shown here is derived from an EMBL/GenBank/DDBJ whole genome shotgun (WGS) entry which is preliminary data.</text>
</comment>
<name>A0ABD1U7F7_9LAMI</name>
<proteinExistence type="predicted"/>
<evidence type="ECO:0000313" key="3">
    <source>
        <dbReference type="Proteomes" id="UP001604277"/>
    </source>
</evidence>
<accession>A0ABD1U7F7</accession>
<gene>
    <name evidence="2" type="ORF">Fot_24834</name>
</gene>
<reference evidence="3" key="1">
    <citation type="submission" date="2024-07" db="EMBL/GenBank/DDBJ databases">
        <title>Two chromosome-level genome assemblies of Korean endemic species Abeliophyllum distichum and Forsythia ovata (Oleaceae).</title>
        <authorList>
            <person name="Jang H."/>
        </authorList>
    </citation>
    <scope>NUCLEOTIDE SEQUENCE [LARGE SCALE GENOMIC DNA]</scope>
</reference>
<dbReference type="EMBL" id="JBFOLJ010000007">
    <property type="protein sequence ID" value="KAL2520911.1"/>
    <property type="molecule type" value="Genomic_DNA"/>
</dbReference>
<evidence type="ECO:0000313" key="2">
    <source>
        <dbReference type="EMBL" id="KAL2520911.1"/>
    </source>
</evidence>
<feature type="region of interest" description="Disordered" evidence="1">
    <location>
        <begin position="118"/>
        <end position="167"/>
    </location>
</feature>
<protein>
    <submittedName>
        <fullName evidence="2">Uncharacterized protein</fullName>
    </submittedName>
</protein>
<feature type="compositionally biased region" description="Basic and acidic residues" evidence="1">
    <location>
        <begin position="131"/>
        <end position="142"/>
    </location>
</feature>
<sequence length="167" mass="18023">MEANWLESRMSSESSASTALVAVDAYNDEFLTVDFRERNIEFCVKKALDDVVCLSTFCPHIPIGRPIYILKEKGAAIAESILLSPCGSKLSLNSAYGSGKKVRDGRHDLVKVRELGDGMGGRGSRCVGKTEGPRAKLKKNLEEESGTQGLVDGEQRDELVDSGGNDG</sequence>
<evidence type="ECO:0000256" key="1">
    <source>
        <dbReference type="SAM" id="MobiDB-lite"/>
    </source>
</evidence>